<dbReference type="EMBL" id="CAJHUC010000640">
    <property type="protein sequence ID" value="CAD7697319.1"/>
    <property type="molecule type" value="Genomic_DNA"/>
</dbReference>
<gene>
    <name evidence="2" type="ORF">OSTQU699_LOCUS2680</name>
</gene>
<evidence type="ECO:0000313" key="2">
    <source>
        <dbReference type="EMBL" id="CAD7697319.1"/>
    </source>
</evidence>
<dbReference type="InterPro" id="IPR013584">
    <property type="entry name" value="RAP"/>
</dbReference>
<dbReference type="OrthoDB" id="413408at2759"/>
<dbReference type="Proteomes" id="UP000708148">
    <property type="component" value="Unassembled WGS sequence"/>
</dbReference>
<dbReference type="Pfam" id="PF08373">
    <property type="entry name" value="RAP"/>
    <property type="match status" value="1"/>
</dbReference>
<evidence type="ECO:0000259" key="1">
    <source>
        <dbReference type="PROSITE" id="PS51286"/>
    </source>
</evidence>
<proteinExistence type="predicted"/>
<feature type="domain" description="RAP" evidence="1">
    <location>
        <begin position="549"/>
        <end position="589"/>
    </location>
</feature>
<dbReference type="AlphaFoldDB" id="A0A8S1J1A0"/>
<protein>
    <recommendedName>
        <fullName evidence="1">RAP domain-containing protein</fullName>
    </recommendedName>
</protein>
<name>A0A8S1J1A0_9CHLO</name>
<accession>A0A8S1J1A0</accession>
<evidence type="ECO:0000313" key="3">
    <source>
        <dbReference type="Proteomes" id="UP000708148"/>
    </source>
</evidence>
<organism evidence="2 3">
    <name type="scientific">Ostreobium quekettii</name>
    <dbReference type="NCBI Taxonomy" id="121088"/>
    <lineage>
        <taxon>Eukaryota</taxon>
        <taxon>Viridiplantae</taxon>
        <taxon>Chlorophyta</taxon>
        <taxon>core chlorophytes</taxon>
        <taxon>Ulvophyceae</taxon>
        <taxon>TCBD clade</taxon>
        <taxon>Bryopsidales</taxon>
        <taxon>Ostreobineae</taxon>
        <taxon>Ostreobiaceae</taxon>
        <taxon>Ostreobium</taxon>
    </lineage>
</organism>
<comment type="caution">
    <text evidence="2">The sequence shown here is derived from an EMBL/GenBank/DDBJ whole genome shotgun (WGS) entry which is preliminary data.</text>
</comment>
<dbReference type="PROSITE" id="PS51286">
    <property type="entry name" value="RAP"/>
    <property type="match status" value="1"/>
</dbReference>
<keyword evidence="3" id="KW-1185">Reference proteome</keyword>
<sequence length="589" mass="66055">MWGVLHRGLRCLSGSLSPPPAASTLAARDIKGLGTTSRRKALQLLLREVRRKNKTSGDGGVLYKRPKGVLVFGRKALRQAKKCRADAKREWGAVIQEKFDLKDGNTLTPMQLHQAVLELLNAAAPPRVYRVRSKLATQLARRATPLLGLMSPKSIVDLMHCLSVLRFSCLHESLFQQLGERINLSRSMHFREASNRNWWLGPECWRMGRNRLLEDLWRKLKSMMKAWQLRMSHPLHQASSAWTTKEAPKGPVLGKDPQVPMGAAGLWLKLCAELNPIVAASARFPIFAAFFSLPASPFGFTAFSSSSTHGRKWHARMARRRLRCLNGKLGGWTMVQSNSKAFKQHEMFSHSQLVSILQSLSALRYYNMSLLNSVLDQFHLLWKQAPDVDMPWVVMAVHACAKMHHHHDVFLDCVCESLQASGGWQTLGDAKTVSRTLWSLGVLGRLDTELLESGCSRIRSLQAVEKTPFPNSCIRQIVQASKTIQCVPAEGSYSTVLGWGELRVLATKTSYFQRDVANTLKRAGYSNVLEVPLGDGLVVVDIMVESHNLVIEVDGPEHFSSNKFRGQLRPLGSTELRNRIIQRLGFQVF</sequence>
<reference evidence="2" key="1">
    <citation type="submission" date="2020-12" db="EMBL/GenBank/DDBJ databases">
        <authorList>
            <person name="Iha C."/>
        </authorList>
    </citation>
    <scope>NUCLEOTIDE SEQUENCE</scope>
</reference>